<dbReference type="Proteomes" id="UP000268908">
    <property type="component" value="Unassembled WGS sequence"/>
</dbReference>
<dbReference type="EMBL" id="RCCI01000005">
    <property type="protein sequence ID" value="RLJ65027.1"/>
    <property type="molecule type" value="Genomic_DNA"/>
</dbReference>
<accession>A0A497XFZ9</accession>
<reference evidence="2 3" key="1">
    <citation type="submission" date="2018-10" db="EMBL/GenBank/DDBJ databases">
        <title>Genomic Encyclopedia of Type Strains, Phase IV (KMG-IV): sequencing the most valuable type-strain genomes for metagenomic binning, comparative biology and taxonomic classification.</title>
        <authorList>
            <person name="Goeker M."/>
        </authorList>
    </citation>
    <scope>NUCLEOTIDE SEQUENCE [LARGE SCALE GENOMIC DNA]</scope>
    <source>
        <strain evidence="2 3">DSM 26916</strain>
    </source>
</reference>
<protein>
    <submittedName>
        <fullName evidence="2">Uncharacterized protein</fullName>
    </submittedName>
</protein>
<keyword evidence="3" id="KW-1185">Reference proteome</keyword>
<feature type="compositionally biased region" description="Basic residues" evidence="1">
    <location>
        <begin position="35"/>
        <end position="45"/>
    </location>
</feature>
<evidence type="ECO:0000313" key="2">
    <source>
        <dbReference type="EMBL" id="RLJ65027.1"/>
    </source>
</evidence>
<sequence length="64" mass="7366">MGEANAQTTSLKTASAPRYDDTRRVAYYDDDHDGKKGKKKHKKKERCHEEHPGRGHAYGKYKDC</sequence>
<feature type="region of interest" description="Disordered" evidence="1">
    <location>
        <begin position="1"/>
        <end position="64"/>
    </location>
</feature>
<proteinExistence type="predicted"/>
<comment type="caution">
    <text evidence="2">The sequence shown here is derived from an EMBL/GenBank/DDBJ whole genome shotgun (WGS) entry which is preliminary data.</text>
</comment>
<dbReference type="AlphaFoldDB" id="A0A497XFZ9"/>
<name>A0A497XFZ9_9PROT</name>
<feature type="compositionally biased region" description="Polar residues" evidence="1">
    <location>
        <begin position="1"/>
        <end position="13"/>
    </location>
</feature>
<gene>
    <name evidence="2" type="ORF">DFR35_1683</name>
</gene>
<feature type="compositionally biased region" description="Basic and acidic residues" evidence="1">
    <location>
        <begin position="18"/>
        <end position="34"/>
    </location>
</feature>
<organism evidence="2 3">
    <name type="scientific">Sulfurisoma sediminicola</name>
    <dbReference type="NCBI Taxonomy" id="1381557"/>
    <lineage>
        <taxon>Bacteria</taxon>
        <taxon>Pseudomonadati</taxon>
        <taxon>Pseudomonadota</taxon>
        <taxon>Betaproteobacteria</taxon>
        <taxon>Nitrosomonadales</taxon>
        <taxon>Sterolibacteriaceae</taxon>
        <taxon>Sulfurisoma</taxon>
    </lineage>
</organism>
<evidence type="ECO:0000313" key="3">
    <source>
        <dbReference type="Proteomes" id="UP000268908"/>
    </source>
</evidence>
<evidence type="ECO:0000256" key="1">
    <source>
        <dbReference type="SAM" id="MobiDB-lite"/>
    </source>
</evidence>